<dbReference type="Proteomes" id="UP000015106">
    <property type="component" value="Chromosome 2"/>
</dbReference>
<dbReference type="Gramene" id="TuG1812G0200001160.01.T01">
    <property type="protein sequence ID" value="TuG1812G0200001160.01.T01"/>
    <property type="gene ID" value="TuG1812G0200001160.01"/>
</dbReference>
<organism evidence="2 3">
    <name type="scientific">Triticum urartu</name>
    <name type="common">Red wild einkorn</name>
    <name type="synonym">Crithodium urartu</name>
    <dbReference type="NCBI Taxonomy" id="4572"/>
    <lineage>
        <taxon>Eukaryota</taxon>
        <taxon>Viridiplantae</taxon>
        <taxon>Streptophyta</taxon>
        <taxon>Embryophyta</taxon>
        <taxon>Tracheophyta</taxon>
        <taxon>Spermatophyta</taxon>
        <taxon>Magnoliopsida</taxon>
        <taxon>Liliopsida</taxon>
        <taxon>Poales</taxon>
        <taxon>Poaceae</taxon>
        <taxon>BOP clade</taxon>
        <taxon>Pooideae</taxon>
        <taxon>Triticodae</taxon>
        <taxon>Triticeae</taxon>
        <taxon>Triticinae</taxon>
        <taxon>Triticum</taxon>
    </lineage>
</organism>
<accession>A0A8R7TDD5</accession>
<evidence type="ECO:0000313" key="2">
    <source>
        <dbReference type="EnsemblPlants" id="TuG1812G0200001160.01.T01"/>
    </source>
</evidence>
<dbReference type="EnsemblPlants" id="TuG1812G0200001160.01.T01">
    <property type="protein sequence ID" value="TuG1812G0200001160.01.T01"/>
    <property type="gene ID" value="TuG1812G0200001160.01"/>
</dbReference>
<dbReference type="GO" id="GO:0032196">
    <property type="term" value="P:transposition"/>
    <property type="evidence" value="ECO:0007669"/>
    <property type="project" value="InterPro"/>
</dbReference>
<evidence type="ECO:0000256" key="1">
    <source>
        <dbReference type="SAM" id="MobiDB-lite"/>
    </source>
</evidence>
<keyword evidence="3" id="KW-1185">Reference proteome</keyword>
<dbReference type="PANTHER" id="PTHR33157:SF12">
    <property type="entry name" value="TRANSPOSASE TNP1_EN_SPM-LIKE DOMAIN-CONTAINING PROTEIN"/>
    <property type="match status" value="1"/>
</dbReference>
<dbReference type="AlphaFoldDB" id="A0A8R7TDD5"/>
<evidence type="ECO:0000313" key="3">
    <source>
        <dbReference type="Proteomes" id="UP000015106"/>
    </source>
</evidence>
<feature type="compositionally biased region" description="Low complexity" evidence="1">
    <location>
        <begin position="354"/>
        <end position="365"/>
    </location>
</feature>
<reference evidence="3" key="1">
    <citation type="journal article" date="2013" name="Nature">
        <title>Draft genome of the wheat A-genome progenitor Triticum urartu.</title>
        <authorList>
            <person name="Ling H.Q."/>
            <person name="Zhao S."/>
            <person name="Liu D."/>
            <person name="Wang J."/>
            <person name="Sun H."/>
            <person name="Zhang C."/>
            <person name="Fan H."/>
            <person name="Li D."/>
            <person name="Dong L."/>
            <person name="Tao Y."/>
            <person name="Gao C."/>
            <person name="Wu H."/>
            <person name="Li Y."/>
            <person name="Cui Y."/>
            <person name="Guo X."/>
            <person name="Zheng S."/>
            <person name="Wang B."/>
            <person name="Yu K."/>
            <person name="Liang Q."/>
            <person name="Yang W."/>
            <person name="Lou X."/>
            <person name="Chen J."/>
            <person name="Feng M."/>
            <person name="Jian J."/>
            <person name="Zhang X."/>
            <person name="Luo G."/>
            <person name="Jiang Y."/>
            <person name="Liu J."/>
            <person name="Wang Z."/>
            <person name="Sha Y."/>
            <person name="Zhang B."/>
            <person name="Wu H."/>
            <person name="Tang D."/>
            <person name="Shen Q."/>
            <person name="Xue P."/>
            <person name="Zou S."/>
            <person name="Wang X."/>
            <person name="Liu X."/>
            <person name="Wang F."/>
            <person name="Yang Y."/>
            <person name="An X."/>
            <person name="Dong Z."/>
            <person name="Zhang K."/>
            <person name="Zhang X."/>
            <person name="Luo M.C."/>
            <person name="Dvorak J."/>
            <person name="Tong Y."/>
            <person name="Wang J."/>
            <person name="Yang H."/>
            <person name="Li Z."/>
            <person name="Wang D."/>
            <person name="Zhang A."/>
            <person name="Wang J."/>
        </authorList>
    </citation>
    <scope>NUCLEOTIDE SEQUENCE</scope>
    <source>
        <strain evidence="3">cv. G1812</strain>
    </source>
</reference>
<name>A0A8R7TDD5_TRIUA</name>
<protein>
    <submittedName>
        <fullName evidence="2">Uncharacterized protein</fullName>
    </submittedName>
</protein>
<feature type="region of interest" description="Disordered" evidence="1">
    <location>
        <begin position="335"/>
        <end position="365"/>
    </location>
</feature>
<sequence>MQYEVRWVAISTYYHDALGVKMTKEEAPRTDITLERHQYLAVCPNWCYGKDESWAALVDLWCDNDGAWAATSIRNKANRGREGVQAQGNRNHFLHKTLEEEKLKRPLSHMEAWQIAHTRRKPKPGEAKYYGKTAEYKKAYSEGYLSLHPGTPDPIAADLDEGVVVSMGKKHGRSPFLDAVITPSISYTQLRATNPSLWQRTSTSMTSARSQSLFAERKSAYMEYTRQETMAWHESLHAYHQQRDRMMQHFLEEIAAGRVPQLQPAPSPPPQPVLLTFEEFLTQNPGPSPVSTSQTIHPKYTVYSTQSYIPLTCLFNIQGTGGSTVGGGAGLGITPESRSPVTPIHGGGGGLGGSAAASSDDLGFG</sequence>
<proteinExistence type="predicted"/>
<dbReference type="PANTHER" id="PTHR33157">
    <property type="entry name" value="AUTONOMOUS TRANSPOSABLE ELEMENT EN-1 MOSAIC PROTEIN-RELATED"/>
    <property type="match status" value="1"/>
</dbReference>
<reference evidence="2" key="2">
    <citation type="submission" date="2018-03" db="EMBL/GenBank/DDBJ databases">
        <title>The Triticum urartu genome reveals the dynamic nature of wheat genome evolution.</title>
        <authorList>
            <person name="Ling H."/>
            <person name="Ma B."/>
            <person name="Shi X."/>
            <person name="Liu H."/>
            <person name="Dong L."/>
            <person name="Sun H."/>
            <person name="Cao Y."/>
            <person name="Gao Q."/>
            <person name="Zheng S."/>
            <person name="Li Y."/>
            <person name="Yu Y."/>
            <person name="Du H."/>
            <person name="Qi M."/>
            <person name="Li Y."/>
            <person name="Yu H."/>
            <person name="Cui Y."/>
            <person name="Wang N."/>
            <person name="Chen C."/>
            <person name="Wu H."/>
            <person name="Zhao Y."/>
            <person name="Zhang J."/>
            <person name="Li Y."/>
            <person name="Zhou W."/>
            <person name="Zhang B."/>
            <person name="Hu W."/>
            <person name="Eijk M."/>
            <person name="Tang J."/>
            <person name="Witsenboer H."/>
            <person name="Zhao S."/>
            <person name="Li Z."/>
            <person name="Zhang A."/>
            <person name="Wang D."/>
            <person name="Liang C."/>
        </authorList>
    </citation>
    <scope>NUCLEOTIDE SEQUENCE [LARGE SCALE GENOMIC DNA]</scope>
    <source>
        <strain evidence="2">cv. G1812</strain>
    </source>
</reference>
<reference evidence="2" key="3">
    <citation type="submission" date="2022-06" db="UniProtKB">
        <authorList>
            <consortium name="EnsemblPlants"/>
        </authorList>
    </citation>
    <scope>IDENTIFICATION</scope>
</reference>
<dbReference type="InterPro" id="IPR039266">
    <property type="entry name" value="EN-1/SPM"/>
</dbReference>